<accession>X1HBX3</accession>
<comment type="caution">
    <text evidence="1">The sequence shown here is derived from an EMBL/GenBank/DDBJ whole genome shotgun (WGS) entry which is preliminary data.</text>
</comment>
<name>X1HBX3_9ZZZZ</name>
<evidence type="ECO:0000313" key="1">
    <source>
        <dbReference type="EMBL" id="GAH67691.1"/>
    </source>
</evidence>
<reference evidence="1" key="1">
    <citation type="journal article" date="2014" name="Front. Microbiol.">
        <title>High frequency of phylogenetically diverse reductive dehalogenase-homologous genes in deep subseafloor sedimentary metagenomes.</title>
        <authorList>
            <person name="Kawai M."/>
            <person name="Futagami T."/>
            <person name="Toyoda A."/>
            <person name="Takaki Y."/>
            <person name="Nishi S."/>
            <person name="Hori S."/>
            <person name="Arai W."/>
            <person name="Tsubouchi T."/>
            <person name="Morono Y."/>
            <person name="Uchiyama I."/>
            <person name="Ito T."/>
            <person name="Fujiyama A."/>
            <person name="Inagaki F."/>
            <person name="Takami H."/>
        </authorList>
    </citation>
    <scope>NUCLEOTIDE SEQUENCE</scope>
    <source>
        <strain evidence="1">Expedition CK06-06</strain>
    </source>
</reference>
<proteinExistence type="predicted"/>
<organism evidence="1">
    <name type="scientific">marine sediment metagenome</name>
    <dbReference type="NCBI Taxonomy" id="412755"/>
    <lineage>
        <taxon>unclassified sequences</taxon>
        <taxon>metagenomes</taxon>
        <taxon>ecological metagenomes</taxon>
    </lineage>
</organism>
<gene>
    <name evidence="1" type="ORF">S03H2_48842</name>
</gene>
<dbReference type="EMBL" id="BARU01030826">
    <property type="protein sequence ID" value="GAH67691.1"/>
    <property type="molecule type" value="Genomic_DNA"/>
</dbReference>
<sequence>MSRERYILAAFSIHSRKAIQYSEYVTLQRLAKGVIAAMERGADYVSLRRIRPEAGNWHVKEEAKTQ</sequence>
<protein>
    <submittedName>
        <fullName evidence="1">Uncharacterized protein</fullName>
    </submittedName>
</protein>
<dbReference type="AlphaFoldDB" id="X1HBX3"/>